<dbReference type="Gene3D" id="3.30.565.10">
    <property type="entry name" value="Histidine kinase-like ATPase, C-terminal domain"/>
    <property type="match status" value="1"/>
</dbReference>
<feature type="transmembrane region" description="Helical" evidence="1">
    <location>
        <begin position="91"/>
        <end position="111"/>
    </location>
</feature>
<dbReference type="SUPFAM" id="SSF55874">
    <property type="entry name" value="ATPase domain of HSP90 chaperone/DNA topoisomerase II/histidine kinase"/>
    <property type="match status" value="1"/>
</dbReference>
<accession>A0A9D0ZX82</accession>
<feature type="transmembrane region" description="Helical" evidence="1">
    <location>
        <begin position="158"/>
        <end position="182"/>
    </location>
</feature>
<keyword evidence="1" id="KW-0812">Transmembrane</keyword>
<proteinExistence type="predicted"/>
<feature type="transmembrane region" description="Helical" evidence="1">
    <location>
        <begin position="117"/>
        <end position="137"/>
    </location>
</feature>
<protein>
    <submittedName>
        <fullName evidence="3">GHKL domain-containing protein</fullName>
    </submittedName>
</protein>
<keyword evidence="1" id="KW-0472">Membrane</keyword>
<feature type="transmembrane region" description="Helical" evidence="1">
    <location>
        <begin position="61"/>
        <end position="79"/>
    </location>
</feature>
<name>A0A9D0ZX82_9FIRM</name>
<dbReference type="EMBL" id="DVFT01000207">
    <property type="protein sequence ID" value="HIQ97682.1"/>
    <property type="molecule type" value="Genomic_DNA"/>
</dbReference>
<evidence type="ECO:0000256" key="1">
    <source>
        <dbReference type="SAM" id="Phobius"/>
    </source>
</evidence>
<organism evidence="3 4">
    <name type="scientific">Candidatus Limivivens merdigallinarum</name>
    <dbReference type="NCBI Taxonomy" id="2840859"/>
    <lineage>
        <taxon>Bacteria</taxon>
        <taxon>Bacillati</taxon>
        <taxon>Bacillota</taxon>
        <taxon>Clostridia</taxon>
        <taxon>Lachnospirales</taxon>
        <taxon>Lachnospiraceae</taxon>
        <taxon>Lachnospiraceae incertae sedis</taxon>
        <taxon>Candidatus Limivivens</taxon>
    </lineage>
</organism>
<dbReference type="Proteomes" id="UP000886886">
    <property type="component" value="Unassembled WGS sequence"/>
</dbReference>
<dbReference type="InterPro" id="IPR036890">
    <property type="entry name" value="HATPase_C_sf"/>
</dbReference>
<evidence type="ECO:0000259" key="2">
    <source>
        <dbReference type="Pfam" id="PF14501"/>
    </source>
</evidence>
<dbReference type="CDD" id="cd16935">
    <property type="entry name" value="HATPase_AgrC-ComD-like"/>
    <property type="match status" value="1"/>
</dbReference>
<keyword evidence="1" id="KW-1133">Transmembrane helix</keyword>
<feature type="transmembrane region" description="Helical" evidence="1">
    <location>
        <begin position="36"/>
        <end position="55"/>
    </location>
</feature>
<reference evidence="3" key="1">
    <citation type="submission" date="2020-10" db="EMBL/GenBank/DDBJ databases">
        <authorList>
            <person name="Gilroy R."/>
        </authorList>
    </citation>
    <scope>NUCLEOTIDE SEQUENCE</scope>
    <source>
        <strain evidence="3">ChiSjej3B21-11622</strain>
    </source>
</reference>
<sequence>MVYLNLFFACLETVVTEFCIYWFLSHNDRTRFLNKAWYVVMFSLGGILLFLSSGFTGTKGWSTVLCLFLEVLLFGILGFHRRIGAIAWDFLFMLFLFLLMELGIFLSQYLARGMWNGNYIALGNFIMFVKCILMLLGTFGLTAWRERMKRGRLPSKQLLLLFVFPVLSLILFVTIIEMSYLYAQLYGIGILLADTAVLVFMNIYFFFLLRYLYRSKELEQEMEVSRRQNEIQYQYYGKLEKRYLESRKILHDMKNHLQAVERIYHEEDRERGDQYVKDLYHMLNVLGEKYYVPDRLLNIILNEKLDEAMKKGVEVKTEIGEVAFGDMKDIDITTIFANLLDNAVEASSRAEKKYLSIKMDEVRDFRVISLWNSCPEKEKKEPRHQGLGLGNVSQTLSKYHGTLQTEKVGTEFRVNIMLPREEKCL</sequence>
<feature type="transmembrane region" description="Helical" evidence="1">
    <location>
        <begin position="6"/>
        <end position="24"/>
    </location>
</feature>
<comment type="caution">
    <text evidence="3">The sequence shown here is derived from an EMBL/GenBank/DDBJ whole genome shotgun (WGS) entry which is preliminary data.</text>
</comment>
<dbReference type="PANTHER" id="PTHR40448:SF1">
    <property type="entry name" value="TWO-COMPONENT SENSOR HISTIDINE KINASE"/>
    <property type="match status" value="1"/>
</dbReference>
<evidence type="ECO:0000313" key="4">
    <source>
        <dbReference type="Proteomes" id="UP000886886"/>
    </source>
</evidence>
<gene>
    <name evidence="3" type="ORF">IAB26_14125</name>
</gene>
<dbReference type="PANTHER" id="PTHR40448">
    <property type="entry name" value="TWO-COMPONENT SENSOR HISTIDINE KINASE"/>
    <property type="match status" value="1"/>
</dbReference>
<dbReference type="InterPro" id="IPR032834">
    <property type="entry name" value="NatK-like_C"/>
</dbReference>
<evidence type="ECO:0000313" key="3">
    <source>
        <dbReference type="EMBL" id="HIQ97682.1"/>
    </source>
</evidence>
<reference evidence="3" key="2">
    <citation type="journal article" date="2021" name="PeerJ">
        <title>Extensive microbial diversity within the chicken gut microbiome revealed by metagenomics and culture.</title>
        <authorList>
            <person name="Gilroy R."/>
            <person name="Ravi A."/>
            <person name="Getino M."/>
            <person name="Pursley I."/>
            <person name="Horton D.L."/>
            <person name="Alikhan N.F."/>
            <person name="Baker D."/>
            <person name="Gharbi K."/>
            <person name="Hall N."/>
            <person name="Watson M."/>
            <person name="Adriaenssens E.M."/>
            <person name="Foster-Nyarko E."/>
            <person name="Jarju S."/>
            <person name="Secka A."/>
            <person name="Antonio M."/>
            <person name="Oren A."/>
            <person name="Chaudhuri R.R."/>
            <person name="La Ragione R."/>
            <person name="Hildebrand F."/>
            <person name="Pallen M.J."/>
        </authorList>
    </citation>
    <scope>NUCLEOTIDE SEQUENCE</scope>
    <source>
        <strain evidence="3">ChiSjej3B21-11622</strain>
    </source>
</reference>
<feature type="domain" description="Sensor histidine kinase NatK-like C-terminal" evidence="2">
    <location>
        <begin position="327"/>
        <end position="419"/>
    </location>
</feature>
<dbReference type="AlphaFoldDB" id="A0A9D0ZX82"/>
<feature type="transmembrane region" description="Helical" evidence="1">
    <location>
        <begin position="188"/>
        <end position="213"/>
    </location>
</feature>
<dbReference type="GO" id="GO:0042802">
    <property type="term" value="F:identical protein binding"/>
    <property type="evidence" value="ECO:0007669"/>
    <property type="project" value="TreeGrafter"/>
</dbReference>
<dbReference type="Pfam" id="PF14501">
    <property type="entry name" value="HATPase_c_5"/>
    <property type="match status" value="1"/>
</dbReference>